<accession>A0AAV5SSF5</accession>
<evidence type="ECO:0000256" key="2">
    <source>
        <dbReference type="ARBA" id="ARBA00022692"/>
    </source>
</evidence>
<dbReference type="EMBL" id="BTSX01000002">
    <property type="protein sequence ID" value="GMS85382.1"/>
    <property type="molecule type" value="Genomic_DNA"/>
</dbReference>
<organism evidence="6 7">
    <name type="scientific">Pristionchus entomophagus</name>
    <dbReference type="NCBI Taxonomy" id="358040"/>
    <lineage>
        <taxon>Eukaryota</taxon>
        <taxon>Metazoa</taxon>
        <taxon>Ecdysozoa</taxon>
        <taxon>Nematoda</taxon>
        <taxon>Chromadorea</taxon>
        <taxon>Rhabditida</taxon>
        <taxon>Rhabditina</taxon>
        <taxon>Diplogasteromorpha</taxon>
        <taxon>Diplogasteroidea</taxon>
        <taxon>Neodiplogasteridae</taxon>
        <taxon>Pristionchus</taxon>
    </lineage>
</organism>
<feature type="transmembrane region" description="Helical" evidence="5">
    <location>
        <begin position="266"/>
        <end position="287"/>
    </location>
</feature>
<dbReference type="AlphaFoldDB" id="A0AAV5SSF5"/>
<gene>
    <name evidence="6" type="ORF">PENTCL1PPCAC_7557</name>
</gene>
<dbReference type="PANTHER" id="PTHR11040:SF76">
    <property type="entry name" value="ZINC TRANSPORTER ZIP3"/>
    <property type="match status" value="1"/>
</dbReference>
<evidence type="ECO:0000256" key="1">
    <source>
        <dbReference type="ARBA" id="ARBA00004141"/>
    </source>
</evidence>
<feature type="transmembrane region" description="Helical" evidence="5">
    <location>
        <begin position="13"/>
        <end position="34"/>
    </location>
</feature>
<dbReference type="InterPro" id="IPR003689">
    <property type="entry name" value="ZIP"/>
</dbReference>
<feature type="transmembrane region" description="Helical" evidence="5">
    <location>
        <begin position="198"/>
        <end position="220"/>
    </location>
</feature>
<feature type="non-terminal residue" evidence="6">
    <location>
        <position position="1"/>
    </location>
</feature>
<feature type="transmembrane region" description="Helical" evidence="5">
    <location>
        <begin position="91"/>
        <end position="111"/>
    </location>
</feature>
<keyword evidence="2 5" id="KW-0812">Transmembrane</keyword>
<dbReference type="Pfam" id="PF02535">
    <property type="entry name" value="Zip"/>
    <property type="match status" value="1"/>
</dbReference>
<comment type="caution">
    <text evidence="6">The sequence shown here is derived from an EMBL/GenBank/DDBJ whole genome shotgun (WGS) entry which is preliminary data.</text>
</comment>
<feature type="transmembrane region" description="Helical" evidence="5">
    <location>
        <begin position="232"/>
        <end position="254"/>
    </location>
</feature>
<keyword evidence="3 5" id="KW-1133">Transmembrane helix</keyword>
<evidence type="ECO:0000256" key="4">
    <source>
        <dbReference type="ARBA" id="ARBA00023136"/>
    </source>
</evidence>
<evidence type="ECO:0000256" key="5">
    <source>
        <dbReference type="SAM" id="Phobius"/>
    </source>
</evidence>
<dbReference type="GO" id="GO:0005886">
    <property type="term" value="C:plasma membrane"/>
    <property type="evidence" value="ECO:0007669"/>
    <property type="project" value="TreeGrafter"/>
</dbReference>
<evidence type="ECO:0000256" key="3">
    <source>
        <dbReference type="ARBA" id="ARBA00022989"/>
    </source>
</evidence>
<feature type="transmembrane region" description="Helical" evidence="5">
    <location>
        <begin position="299"/>
        <end position="315"/>
    </location>
</feature>
<feature type="transmembrane region" description="Helical" evidence="5">
    <location>
        <begin position="169"/>
        <end position="186"/>
    </location>
</feature>
<proteinExistence type="predicted"/>
<reference evidence="6" key="1">
    <citation type="submission" date="2023-10" db="EMBL/GenBank/DDBJ databases">
        <title>Genome assembly of Pristionchus species.</title>
        <authorList>
            <person name="Yoshida K."/>
            <person name="Sommer R.J."/>
        </authorList>
    </citation>
    <scope>NUCLEOTIDE SEQUENCE</scope>
    <source>
        <strain evidence="6">RS0144</strain>
    </source>
</reference>
<dbReference type="Proteomes" id="UP001432027">
    <property type="component" value="Unassembled WGS sequence"/>
</dbReference>
<protein>
    <submittedName>
        <fullName evidence="6">Uncharacterized protein</fullName>
    </submittedName>
</protein>
<evidence type="ECO:0000313" key="6">
    <source>
        <dbReference type="EMBL" id="GMS85382.1"/>
    </source>
</evidence>
<sequence length="316" mass="34003">KIAEMLDLFHMKIIYFGVMFAVTLVCGVAPVKILHIVRSRTNSIEIFASVISLLSCFSGGVFLGVCLLDMLPDALESFEEFKTAAAFDFDVPVVPIIIGAGFFFIYLFDLVTSSCGHAHSHDVAADLTPSLSLPHFEDQSSKIIKDQRSSSIASMDTLDLSPREEGRSAYLKTLTFITAFLLHVSLEGFALGVQKDDLAGLSLFIGILLHKGIAAFSIGTRLYHNHPRNGRFVVAMLVLVATVTTIGGALGILVEEASMDVASKAAVEMVLTGISIGTFLYIIFFEILGSEKGTLGQRLAALVGFIIIGATVILVH</sequence>
<name>A0AAV5SSF5_9BILA</name>
<evidence type="ECO:0000313" key="7">
    <source>
        <dbReference type="Proteomes" id="UP001432027"/>
    </source>
</evidence>
<comment type="subcellular location">
    <subcellularLocation>
        <location evidence="1">Membrane</location>
        <topology evidence="1">Multi-pass membrane protein</topology>
    </subcellularLocation>
</comment>
<keyword evidence="7" id="KW-1185">Reference proteome</keyword>
<feature type="transmembrane region" description="Helical" evidence="5">
    <location>
        <begin position="46"/>
        <end position="71"/>
    </location>
</feature>
<keyword evidence="4 5" id="KW-0472">Membrane</keyword>
<dbReference type="PANTHER" id="PTHR11040">
    <property type="entry name" value="ZINC/IRON TRANSPORTER"/>
    <property type="match status" value="1"/>
</dbReference>
<dbReference type="GO" id="GO:0005385">
    <property type="term" value="F:zinc ion transmembrane transporter activity"/>
    <property type="evidence" value="ECO:0007669"/>
    <property type="project" value="TreeGrafter"/>
</dbReference>